<dbReference type="InterPro" id="IPR048258">
    <property type="entry name" value="Cyclins_cyclin-box"/>
</dbReference>
<dbReference type="PIRSF" id="PIRSF001771">
    <property type="entry name" value="Cyclin_A_B_D_E"/>
    <property type="match status" value="1"/>
</dbReference>
<gene>
    <name evidence="9" type="ORF">KHLLAP_LOCUS13900</name>
</gene>
<dbReference type="PANTHER" id="PTHR10177">
    <property type="entry name" value="CYCLINS"/>
    <property type="match status" value="1"/>
</dbReference>
<dbReference type="FunFam" id="1.10.472.10:FF:000005">
    <property type="entry name" value="G2/mitotic-specific cyclin B"/>
    <property type="match status" value="1"/>
</dbReference>
<sequence length="489" mass="54440">MPVGRPARARVVSNENDENSNSTRMTRAKAAALDVDVLAKQPLQSKKSAVNANPAAARKRAALGDVSNVGKSEVVEGKKLLGGAKVGLVSKAAQPTGIQKPGAKGNAARTVLGAKETKKSEVKRTGSGSGAIGATQKRKVTSTTSTIKQEIIAEEGEPSRKKAHTLESEQKKQARVESKVKLEDVAEQIVEEPGLLPHEYPEGVKDLDSEDMDDPLMAAEYATEIFEYLRDLECRSVPNPQYMTHQDDLEWKTRGILIDWLIEVHTRFHLLPETLFLAINIIDRFLSEKVVQLDRLQLVGITAMFIASKYEEVLSPHVGNFVHVADDGFTETEILSAERFILGTLNFDLSYPNPMNFLRRISKADNYDIQSRTIGKYLMEISLLDHRFMAFRPSHIAAASMYLARLILDRGEWDETIAYYAGYTEEEIEPVFELMVDYLARPVIHEAFYKKYASKKFMKASLLTRTWAKKSAAIFGITDTGLSLDDISS</sequence>
<dbReference type="InterPro" id="IPR006671">
    <property type="entry name" value="Cyclin_N"/>
</dbReference>
<evidence type="ECO:0000256" key="2">
    <source>
        <dbReference type="ARBA" id="ARBA00022618"/>
    </source>
</evidence>
<evidence type="ECO:0000256" key="4">
    <source>
        <dbReference type="ARBA" id="ARBA00023306"/>
    </source>
</evidence>
<name>A0AAI8VYJ3_9PEZI</name>
<dbReference type="Gene3D" id="1.10.472.10">
    <property type="entry name" value="Cyclin-like"/>
    <property type="match status" value="2"/>
</dbReference>
<dbReference type="CDD" id="cd20568">
    <property type="entry name" value="CYCLIN_CLBs_yeast_rpt1"/>
    <property type="match status" value="1"/>
</dbReference>
<comment type="similarity">
    <text evidence="1">Belongs to the cyclin family. Cyclin AB subfamily.</text>
</comment>
<evidence type="ECO:0000256" key="3">
    <source>
        <dbReference type="ARBA" id="ARBA00023127"/>
    </source>
</evidence>
<dbReference type="Pfam" id="PF00134">
    <property type="entry name" value="Cyclin_N"/>
    <property type="match status" value="1"/>
</dbReference>
<dbReference type="SMART" id="SM00385">
    <property type="entry name" value="CYCLIN"/>
    <property type="match status" value="2"/>
</dbReference>
<organism evidence="9 10">
    <name type="scientific">Anthostomella pinea</name>
    <dbReference type="NCBI Taxonomy" id="933095"/>
    <lineage>
        <taxon>Eukaryota</taxon>
        <taxon>Fungi</taxon>
        <taxon>Dikarya</taxon>
        <taxon>Ascomycota</taxon>
        <taxon>Pezizomycotina</taxon>
        <taxon>Sordariomycetes</taxon>
        <taxon>Xylariomycetidae</taxon>
        <taxon>Xylariales</taxon>
        <taxon>Xylariaceae</taxon>
        <taxon>Anthostomella</taxon>
    </lineage>
</organism>
<dbReference type="InterPro" id="IPR039361">
    <property type="entry name" value="Cyclin"/>
</dbReference>
<evidence type="ECO:0000313" key="9">
    <source>
        <dbReference type="EMBL" id="CAJ2513432.1"/>
    </source>
</evidence>
<dbReference type="GO" id="GO:0051301">
    <property type="term" value="P:cell division"/>
    <property type="evidence" value="ECO:0007669"/>
    <property type="project" value="UniProtKB-KW"/>
</dbReference>
<dbReference type="InterPro" id="IPR013763">
    <property type="entry name" value="Cyclin-like_dom"/>
</dbReference>
<evidence type="ECO:0000259" key="8">
    <source>
        <dbReference type="SMART" id="SM01332"/>
    </source>
</evidence>
<dbReference type="AlphaFoldDB" id="A0AAI8VYJ3"/>
<reference evidence="9" key="1">
    <citation type="submission" date="2023-10" db="EMBL/GenBank/DDBJ databases">
        <authorList>
            <person name="Hackl T."/>
        </authorList>
    </citation>
    <scope>NUCLEOTIDE SEQUENCE</scope>
</reference>
<feature type="region of interest" description="Disordered" evidence="6">
    <location>
        <begin position="115"/>
        <end position="173"/>
    </location>
</feature>
<dbReference type="InterPro" id="IPR004367">
    <property type="entry name" value="Cyclin_C-dom"/>
</dbReference>
<dbReference type="InterPro" id="IPR046965">
    <property type="entry name" value="Cyclin_A/B-like"/>
</dbReference>
<evidence type="ECO:0000259" key="7">
    <source>
        <dbReference type="SMART" id="SM00385"/>
    </source>
</evidence>
<evidence type="ECO:0000256" key="5">
    <source>
        <dbReference type="RuleBase" id="RU000383"/>
    </source>
</evidence>
<dbReference type="Proteomes" id="UP001295740">
    <property type="component" value="Unassembled WGS sequence"/>
</dbReference>
<feature type="domain" description="Cyclin C-terminal" evidence="8">
    <location>
        <begin position="352"/>
        <end position="466"/>
    </location>
</feature>
<evidence type="ECO:0000256" key="1">
    <source>
        <dbReference type="ARBA" id="ARBA00006955"/>
    </source>
</evidence>
<dbReference type="PROSITE" id="PS00292">
    <property type="entry name" value="CYCLINS"/>
    <property type="match status" value="1"/>
</dbReference>
<evidence type="ECO:0000313" key="10">
    <source>
        <dbReference type="Proteomes" id="UP001295740"/>
    </source>
</evidence>
<dbReference type="Pfam" id="PF02984">
    <property type="entry name" value="Cyclin_C"/>
    <property type="match status" value="1"/>
</dbReference>
<protein>
    <submittedName>
        <fullName evidence="9">Uu.00g015510.m01.CDS01</fullName>
    </submittedName>
</protein>
<comment type="caution">
    <text evidence="9">The sequence shown here is derived from an EMBL/GenBank/DDBJ whole genome shotgun (WGS) entry which is preliminary data.</text>
</comment>
<feature type="compositionally biased region" description="Basic and acidic residues" evidence="6">
    <location>
        <begin position="115"/>
        <end position="124"/>
    </location>
</feature>
<keyword evidence="3 5" id="KW-0195">Cyclin</keyword>
<keyword evidence="4" id="KW-0131">Cell cycle</keyword>
<dbReference type="InterPro" id="IPR036915">
    <property type="entry name" value="Cyclin-like_sf"/>
</dbReference>
<proteinExistence type="inferred from homology"/>
<feature type="region of interest" description="Disordered" evidence="6">
    <location>
        <begin position="1"/>
        <end position="25"/>
    </location>
</feature>
<dbReference type="FunFam" id="1.10.472.10:FF:000001">
    <property type="entry name" value="G2/mitotic-specific cyclin"/>
    <property type="match status" value="1"/>
</dbReference>
<feature type="domain" description="Cyclin-like" evidence="7">
    <location>
        <begin position="259"/>
        <end position="343"/>
    </location>
</feature>
<dbReference type="SUPFAM" id="SSF47954">
    <property type="entry name" value="Cyclin-like"/>
    <property type="match status" value="2"/>
</dbReference>
<evidence type="ECO:0000256" key="6">
    <source>
        <dbReference type="SAM" id="MobiDB-lite"/>
    </source>
</evidence>
<dbReference type="SMART" id="SM01332">
    <property type="entry name" value="Cyclin_C"/>
    <property type="match status" value="1"/>
</dbReference>
<dbReference type="GO" id="GO:0016538">
    <property type="term" value="F:cyclin-dependent protein serine/threonine kinase regulator activity"/>
    <property type="evidence" value="ECO:0007669"/>
    <property type="project" value="InterPro"/>
</dbReference>
<keyword evidence="2" id="KW-0132">Cell division</keyword>
<keyword evidence="10" id="KW-1185">Reference proteome</keyword>
<feature type="compositionally biased region" description="Basic and acidic residues" evidence="6">
    <location>
        <begin position="157"/>
        <end position="173"/>
    </location>
</feature>
<dbReference type="EMBL" id="CAUWAG010000020">
    <property type="protein sequence ID" value="CAJ2513432.1"/>
    <property type="molecule type" value="Genomic_DNA"/>
</dbReference>
<dbReference type="CDD" id="cd20512">
    <property type="entry name" value="CYCLIN_CLBs_yeast_rpt2"/>
    <property type="match status" value="1"/>
</dbReference>
<accession>A0AAI8VYJ3</accession>
<dbReference type="GO" id="GO:0044772">
    <property type="term" value="P:mitotic cell cycle phase transition"/>
    <property type="evidence" value="ECO:0007669"/>
    <property type="project" value="InterPro"/>
</dbReference>
<feature type="domain" description="Cyclin-like" evidence="7">
    <location>
        <begin position="356"/>
        <end position="437"/>
    </location>
</feature>